<name>A0AAN9K3W5_CLITE</name>
<dbReference type="GO" id="GO:0005634">
    <property type="term" value="C:nucleus"/>
    <property type="evidence" value="ECO:0007669"/>
    <property type="project" value="UniProtKB-SubCell"/>
</dbReference>
<dbReference type="GO" id="GO:0000981">
    <property type="term" value="F:DNA-binding transcription factor activity, RNA polymerase II-specific"/>
    <property type="evidence" value="ECO:0007669"/>
    <property type="project" value="TreeGrafter"/>
</dbReference>
<keyword evidence="6" id="KW-0175">Coiled coil</keyword>
<dbReference type="GO" id="GO:0046983">
    <property type="term" value="F:protein dimerization activity"/>
    <property type="evidence" value="ECO:0007669"/>
    <property type="project" value="InterPro"/>
</dbReference>
<comment type="subcellular location">
    <subcellularLocation>
        <location evidence="1">Nucleus</location>
    </subcellularLocation>
</comment>
<reference evidence="8 9" key="1">
    <citation type="submission" date="2024-01" db="EMBL/GenBank/DDBJ databases">
        <title>The genomes of 5 underutilized Papilionoideae crops provide insights into root nodulation and disease resistance.</title>
        <authorList>
            <person name="Yuan L."/>
        </authorList>
    </citation>
    <scope>NUCLEOTIDE SEQUENCE [LARGE SCALE GENOMIC DNA]</scope>
    <source>
        <strain evidence="8">LY-2023</strain>
        <tissue evidence="8">Leaf</tissue>
    </source>
</reference>
<dbReference type="AlphaFoldDB" id="A0AAN9K3W5"/>
<evidence type="ECO:0000256" key="5">
    <source>
        <dbReference type="ARBA" id="ARBA00023242"/>
    </source>
</evidence>
<dbReference type="Pfam" id="PF00319">
    <property type="entry name" value="SRF-TF"/>
    <property type="match status" value="1"/>
</dbReference>
<organism evidence="8 9">
    <name type="scientific">Clitoria ternatea</name>
    <name type="common">Butterfly pea</name>
    <dbReference type="NCBI Taxonomy" id="43366"/>
    <lineage>
        <taxon>Eukaryota</taxon>
        <taxon>Viridiplantae</taxon>
        <taxon>Streptophyta</taxon>
        <taxon>Embryophyta</taxon>
        <taxon>Tracheophyta</taxon>
        <taxon>Spermatophyta</taxon>
        <taxon>Magnoliopsida</taxon>
        <taxon>eudicotyledons</taxon>
        <taxon>Gunneridae</taxon>
        <taxon>Pentapetalae</taxon>
        <taxon>rosids</taxon>
        <taxon>fabids</taxon>
        <taxon>Fabales</taxon>
        <taxon>Fabaceae</taxon>
        <taxon>Papilionoideae</taxon>
        <taxon>50 kb inversion clade</taxon>
        <taxon>NPAAA clade</taxon>
        <taxon>indigoferoid/millettioid clade</taxon>
        <taxon>Phaseoleae</taxon>
        <taxon>Clitoria</taxon>
    </lineage>
</organism>
<dbReference type="EMBL" id="JAYKXN010000002">
    <property type="protein sequence ID" value="KAK7310810.1"/>
    <property type="molecule type" value="Genomic_DNA"/>
</dbReference>
<evidence type="ECO:0000313" key="9">
    <source>
        <dbReference type="Proteomes" id="UP001359559"/>
    </source>
</evidence>
<dbReference type="PANTHER" id="PTHR11945">
    <property type="entry name" value="MADS BOX PROTEIN"/>
    <property type="match status" value="1"/>
</dbReference>
<dbReference type="PROSITE" id="PS50066">
    <property type="entry name" value="MADS_BOX_2"/>
    <property type="match status" value="1"/>
</dbReference>
<gene>
    <name evidence="8" type="ORF">RJT34_08553</name>
</gene>
<evidence type="ECO:0000256" key="4">
    <source>
        <dbReference type="ARBA" id="ARBA00023163"/>
    </source>
</evidence>
<evidence type="ECO:0000259" key="7">
    <source>
        <dbReference type="PROSITE" id="PS50066"/>
    </source>
</evidence>
<evidence type="ECO:0000256" key="6">
    <source>
        <dbReference type="SAM" id="Coils"/>
    </source>
</evidence>
<dbReference type="InterPro" id="IPR002100">
    <property type="entry name" value="TF_MADSbox"/>
</dbReference>
<dbReference type="Gene3D" id="3.40.1810.10">
    <property type="entry name" value="Transcription factor, MADS-box"/>
    <property type="match status" value="1"/>
</dbReference>
<accession>A0AAN9K3W5</accession>
<evidence type="ECO:0000313" key="8">
    <source>
        <dbReference type="EMBL" id="KAK7310810.1"/>
    </source>
</evidence>
<keyword evidence="3" id="KW-0238">DNA-binding</keyword>
<evidence type="ECO:0000256" key="3">
    <source>
        <dbReference type="ARBA" id="ARBA00023125"/>
    </source>
</evidence>
<dbReference type="PANTHER" id="PTHR11945:SF448">
    <property type="entry name" value="MADS-BOX TRANSCRIPTION FACTOR FAMILY PROTEIN"/>
    <property type="match status" value="1"/>
</dbReference>
<keyword evidence="5" id="KW-0539">Nucleus</keyword>
<dbReference type="SUPFAM" id="SSF55455">
    <property type="entry name" value="SRF-like"/>
    <property type="match status" value="1"/>
</dbReference>
<keyword evidence="2" id="KW-0805">Transcription regulation</keyword>
<comment type="caution">
    <text evidence="8">The sequence shown here is derived from an EMBL/GenBank/DDBJ whole genome shotgun (WGS) entry which is preliminary data.</text>
</comment>
<dbReference type="GO" id="GO:0000978">
    <property type="term" value="F:RNA polymerase II cis-regulatory region sequence-specific DNA binding"/>
    <property type="evidence" value="ECO:0007669"/>
    <property type="project" value="TreeGrafter"/>
</dbReference>
<evidence type="ECO:0000256" key="2">
    <source>
        <dbReference type="ARBA" id="ARBA00023015"/>
    </source>
</evidence>
<dbReference type="PRINTS" id="PR00404">
    <property type="entry name" value="MADSDOMAIN"/>
</dbReference>
<keyword evidence="4" id="KW-0804">Transcription</keyword>
<keyword evidence="9" id="KW-1185">Reference proteome</keyword>
<dbReference type="Proteomes" id="UP001359559">
    <property type="component" value="Unassembled WGS sequence"/>
</dbReference>
<feature type="coiled-coil region" evidence="6">
    <location>
        <begin position="96"/>
        <end position="127"/>
    </location>
</feature>
<feature type="domain" description="MADS-box" evidence="7">
    <location>
        <begin position="12"/>
        <end position="72"/>
    </location>
</feature>
<evidence type="ECO:0000256" key="1">
    <source>
        <dbReference type="ARBA" id="ARBA00004123"/>
    </source>
</evidence>
<proteinExistence type="predicted"/>
<dbReference type="SMART" id="SM00432">
    <property type="entry name" value="MADS"/>
    <property type="match status" value="1"/>
</dbReference>
<protein>
    <recommendedName>
        <fullName evidence="7">MADS-box domain-containing protein</fullName>
    </recommendedName>
</protein>
<sequence length="196" mass="22391">MAMASCSAAATTRRQKIEMKKVEQRSKRHVTFSKRKLGLFNKLTELSILCHAETALIIISPNGNLYSAGYPDADTVLRRYITGGSPSTTMMDLQSLETFRLEYEATQNEANQEKKRLQEMKEEQKDGDKCSFPCWWNQSVEEIDNSEDVEQFKVCLESLKINLVAAVEQKMMMMMIPQTLQDQSHNTIPPNDSGHY</sequence>
<dbReference type="InterPro" id="IPR036879">
    <property type="entry name" value="TF_MADSbox_sf"/>
</dbReference>